<evidence type="ECO:0000313" key="3">
    <source>
        <dbReference type="Proteomes" id="UP001189429"/>
    </source>
</evidence>
<evidence type="ECO:0008006" key="4">
    <source>
        <dbReference type="Google" id="ProtNLM"/>
    </source>
</evidence>
<reference evidence="2" key="1">
    <citation type="submission" date="2023-10" db="EMBL/GenBank/DDBJ databases">
        <authorList>
            <person name="Chen Y."/>
            <person name="Shah S."/>
            <person name="Dougan E. K."/>
            <person name="Thang M."/>
            <person name="Chan C."/>
        </authorList>
    </citation>
    <scope>NUCLEOTIDE SEQUENCE [LARGE SCALE GENOMIC DNA]</scope>
</reference>
<accession>A0ABN9TTN7</accession>
<feature type="non-terminal residue" evidence="2">
    <location>
        <position position="902"/>
    </location>
</feature>
<gene>
    <name evidence="2" type="ORF">PCOR1329_LOCUS42249</name>
</gene>
<organism evidence="2 3">
    <name type="scientific">Prorocentrum cordatum</name>
    <dbReference type="NCBI Taxonomy" id="2364126"/>
    <lineage>
        <taxon>Eukaryota</taxon>
        <taxon>Sar</taxon>
        <taxon>Alveolata</taxon>
        <taxon>Dinophyceae</taxon>
        <taxon>Prorocentrales</taxon>
        <taxon>Prorocentraceae</taxon>
        <taxon>Prorocentrum</taxon>
    </lineage>
</organism>
<dbReference type="Proteomes" id="UP001189429">
    <property type="component" value="Unassembled WGS sequence"/>
</dbReference>
<protein>
    <recommendedName>
        <fullName evidence="4">Reverse transcriptase domain-containing protein</fullName>
    </recommendedName>
</protein>
<sequence>AVEALNGLSGAGVQGGSLPRAGATLAQQQCLMRIADSVSQLAPPPGDLQPLAALQELQAALSYDGSLSTRAEAMDVSRLSLPPPGFFDSVYRDISARSFQILEFLQRKQRVGFKKPYSDPSLRDPRRYAALVMRLHDAGVVDLVSDAALVVDEVGLFSVAKKSGRQRLVVDARPANFWFGDPEGVHLATGAALAAIELPDGANPWTASADIADAFYNVQLSEAWRPCFALVSEAAADRAGLLVLSRIADRPAGPSLGSGAHLVYVDNFASLALDGDTADRLKDDMLAELRSEGFLVHEEEAASLHAQVSAQQVRQVVGNYTFLFMVKRPLLAAYSAVYRFIAKAGEAPRAPWGQLIEPLEPLEAYIYSEPSSKGHLCNVPSDIQEPVAPMDNGSPRAEPQETDFEPLEVHRISGDRVVISSGAWEGEKHRGALVEAGGVAAALRWIPSEANPADLPSRRALRQQRGAPAGRRLRSEASAGLSKAAEAAAKRAGRAAARAPGAAALRASAGHVLRALSISATTRVTVALRTETADDLLAHWIDKQYAEGWNPEHGAYMQAALKFMMPQFGRGGQGLPKALQALRGWRKRVPARARLPLPWEIVALIATRLIDRDLLRVALYVLVTFAGYLRPSEALRALGAHLIPPTLGCVCDGWSLVLHPRELAVPSKTQVYDEVTPFDLPFYSFLPGALRWLKASTHLGEPLFPFTLVRVSFLFKEAADDMGLASLTPQLCQLRHSGPSVELALQLRTLANVELRGRWRTDASVARYLEPGRVNEHLQRLAPEVQRAALLAPVSSGEGVLAAALRSDGPLVIDRDIAWGADWDLTDPKVSRVLRGWLNAGLIWCMHFGVPCETWSRVRDTRPLRVPGGPPSWPSRPRSDSELWGLAAVTHPADRAQIMAAN</sequence>
<name>A0ABN9TTN7_9DINO</name>
<evidence type="ECO:0000313" key="2">
    <source>
        <dbReference type="EMBL" id="CAK0849589.1"/>
    </source>
</evidence>
<feature type="non-terminal residue" evidence="2">
    <location>
        <position position="1"/>
    </location>
</feature>
<proteinExistence type="predicted"/>
<feature type="region of interest" description="Disordered" evidence="1">
    <location>
        <begin position="453"/>
        <end position="478"/>
    </location>
</feature>
<evidence type="ECO:0000256" key="1">
    <source>
        <dbReference type="SAM" id="MobiDB-lite"/>
    </source>
</evidence>
<comment type="caution">
    <text evidence="2">The sequence shown here is derived from an EMBL/GenBank/DDBJ whole genome shotgun (WGS) entry which is preliminary data.</text>
</comment>
<dbReference type="EMBL" id="CAUYUJ010015073">
    <property type="protein sequence ID" value="CAK0849589.1"/>
    <property type="molecule type" value="Genomic_DNA"/>
</dbReference>
<keyword evidence="3" id="KW-1185">Reference proteome</keyword>